<dbReference type="Proteomes" id="UP000265520">
    <property type="component" value="Unassembled WGS sequence"/>
</dbReference>
<proteinExistence type="predicted"/>
<evidence type="ECO:0000313" key="2">
    <source>
        <dbReference type="Proteomes" id="UP000265520"/>
    </source>
</evidence>
<keyword evidence="2" id="KW-1185">Reference proteome</keyword>
<dbReference type="AlphaFoldDB" id="A0A392R9V0"/>
<reference evidence="1 2" key="1">
    <citation type="journal article" date="2018" name="Front. Plant Sci.">
        <title>Red Clover (Trifolium pratense) and Zigzag Clover (T. medium) - A Picture of Genomic Similarities and Differences.</title>
        <authorList>
            <person name="Dluhosova J."/>
            <person name="Istvanek J."/>
            <person name="Nedelnik J."/>
            <person name="Repkova J."/>
        </authorList>
    </citation>
    <scope>NUCLEOTIDE SEQUENCE [LARGE SCALE GENOMIC DNA]</scope>
    <source>
        <strain evidence="2">cv. 10/8</strain>
        <tissue evidence="1">Leaf</tissue>
    </source>
</reference>
<organism evidence="1 2">
    <name type="scientific">Trifolium medium</name>
    <dbReference type="NCBI Taxonomy" id="97028"/>
    <lineage>
        <taxon>Eukaryota</taxon>
        <taxon>Viridiplantae</taxon>
        <taxon>Streptophyta</taxon>
        <taxon>Embryophyta</taxon>
        <taxon>Tracheophyta</taxon>
        <taxon>Spermatophyta</taxon>
        <taxon>Magnoliopsida</taxon>
        <taxon>eudicotyledons</taxon>
        <taxon>Gunneridae</taxon>
        <taxon>Pentapetalae</taxon>
        <taxon>rosids</taxon>
        <taxon>fabids</taxon>
        <taxon>Fabales</taxon>
        <taxon>Fabaceae</taxon>
        <taxon>Papilionoideae</taxon>
        <taxon>50 kb inversion clade</taxon>
        <taxon>NPAAA clade</taxon>
        <taxon>Hologalegina</taxon>
        <taxon>IRL clade</taxon>
        <taxon>Trifolieae</taxon>
        <taxon>Trifolium</taxon>
    </lineage>
</organism>
<name>A0A392R9V0_9FABA</name>
<sequence>LQSGPMWQYHEFSLDVYCAICSYTSCPPTLANKQHKFLASVLELGGSF</sequence>
<accession>A0A392R9V0</accession>
<dbReference type="EMBL" id="LXQA010198872">
    <property type="protein sequence ID" value="MCI32804.1"/>
    <property type="molecule type" value="Genomic_DNA"/>
</dbReference>
<feature type="non-terminal residue" evidence="1">
    <location>
        <position position="1"/>
    </location>
</feature>
<evidence type="ECO:0000313" key="1">
    <source>
        <dbReference type="EMBL" id="MCI32804.1"/>
    </source>
</evidence>
<comment type="caution">
    <text evidence="1">The sequence shown here is derived from an EMBL/GenBank/DDBJ whole genome shotgun (WGS) entry which is preliminary data.</text>
</comment>
<protein>
    <submittedName>
        <fullName evidence="1">Uncharacterized protein</fullName>
    </submittedName>
</protein>